<dbReference type="PROSITE" id="PS50846">
    <property type="entry name" value="HMA_2"/>
    <property type="match status" value="1"/>
</dbReference>
<dbReference type="STRING" id="573321.SAMN04488505_104168"/>
<dbReference type="GO" id="GO:0046872">
    <property type="term" value="F:metal ion binding"/>
    <property type="evidence" value="ECO:0007669"/>
    <property type="project" value="InterPro"/>
</dbReference>
<gene>
    <name evidence="3" type="ORF">SAMN04488505_104168</name>
</gene>
<sequence>MRIIKLVMVMLLVAVGTATMAQSKKGTLVTAKISTPTVQCEQCKDRIEKYMLQEEGIASTKVDVKKHITTVKFFTDRTNIENVKTAIANAGYDADNVTANPETYAKLPTCCKKPEDGGGHPDKKH</sequence>
<organism evidence="3 4">
    <name type="scientific">Chitinophaga rupis</name>
    <dbReference type="NCBI Taxonomy" id="573321"/>
    <lineage>
        <taxon>Bacteria</taxon>
        <taxon>Pseudomonadati</taxon>
        <taxon>Bacteroidota</taxon>
        <taxon>Chitinophagia</taxon>
        <taxon>Chitinophagales</taxon>
        <taxon>Chitinophagaceae</taxon>
        <taxon>Chitinophaga</taxon>
    </lineage>
</organism>
<proteinExistence type="predicted"/>
<dbReference type="InterPro" id="IPR036163">
    <property type="entry name" value="HMA_dom_sf"/>
</dbReference>
<dbReference type="OrthoDB" id="5513217at2"/>
<dbReference type="Proteomes" id="UP000198984">
    <property type="component" value="Unassembled WGS sequence"/>
</dbReference>
<evidence type="ECO:0000313" key="3">
    <source>
        <dbReference type="EMBL" id="SEM36241.1"/>
    </source>
</evidence>
<dbReference type="EMBL" id="FOBB01000004">
    <property type="protein sequence ID" value="SEM36241.1"/>
    <property type="molecule type" value="Genomic_DNA"/>
</dbReference>
<reference evidence="3 4" key="1">
    <citation type="submission" date="2016-10" db="EMBL/GenBank/DDBJ databases">
        <authorList>
            <person name="de Groot N.N."/>
        </authorList>
    </citation>
    <scope>NUCLEOTIDE SEQUENCE [LARGE SCALE GENOMIC DNA]</scope>
    <source>
        <strain evidence="3 4">DSM 21039</strain>
    </source>
</reference>
<dbReference type="AlphaFoldDB" id="A0A1H7XR61"/>
<keyword evidence="1" id="KW-0732">Signal</keyword>
<name>A0A1H7XR61_9BACT</name>
<protein>
    <submittedName>
        <fullName evidence="3">Copper chaperone CopZ</fullName>
    </submittedName>
</protein>
<dbReference type="Pfam" id="PF00403">
    <property type="entry name" value="HMA"/>
    <property type="match status" value="1"/>
</dbReference>
<evidence type="ECO:0000259" key="2">
    <source>
        <dbReference type="PROSITE" id="PS50846"/>
    </source>
</evidence>
<dbReference type="InterPro" id="IPR006121">
    <property type="entry name" value="HMA_dom"/>
</dbReference>
<keyword evidence="4" id="KW-1185">Reference proteome</keyword>
<feature type="chain" id="PRO_5011536840" evidence="1">
    <location>
        <begin position="22"/>
        <end position="125"/>
    </location>
</feature>
<feature type="domain" description="HMA" evidence="2">
    <location>
        <begin position="29"/>
        <end position="95"/>
    </location>
</feature>
<dbReference type="SUPFAM" id="SSF55008">
    <property type="entry name" value="HMA, heavy metal-associated domain"/>
    <property type="match status" value="1"/>
</dbReference>
<dbReference type="RefSeq" id="WP_089914728.1">
    <property type="nucleotide sequence ID" value="NZ_FOBB01000004.1"/>
</dbReference>
<dbReference type="Gene3D" id="3.30.70.100">
    <property type="match status" value="1"/>
</dbReference>
<evidence type="ECO:0000256" key="1">
    <source>
        <dbReference type="SAM" id="SignalP"/>
    </source>
</evidence>
<accession>A0A1H7XR61</accession>
<feature type="signal peptide" evidence="1">
    <location>
        <begin position="1"/>
        <end position="21"/>
    </location>
</feature>
<dbReference type="CDD" id="cd00371">
    <property type="entry name" value="HMA"/>
    <property type="match status" value="1"/>
</dbReference>
<evidence type="ECO:0000313" key="4">
    <source>
        <dbReference type="Proteomes" id="UP000198984"/>
    </source>
</evidence>